<gene>
    <name evidence="1" type="ORF">HPB47_001132</name>
</gene>
<sequence length="123" mass="14062">MESEYGLQQCRISDFRDDYVPKVWKSVQDAKNSAGSCMFPSLSQLAVSLVTLPLSFVDVERVFNQVELTKTDLWNRMSLETLENRFVKFGLWSKDECCKDFIQSEVFYTAVMYPCSATGSGNK</sequence>
<organism evidence="1 2">
    <name type="scientific">Ixodes persulcatus</name>
    <name type="common">Taiga tick</name>
    <dbReference type="NCBI Taxonomy" id="34615"/>
    <lineage>
        <taxon>Eukaryota</taxon>
        <taxon>Metazoa</taxon>
        <taxon>Ecdysozoa</taxon>
        <taxon>Arthropoda</taxon>
        <taxon>Chelicerata</taxon>
        <taxon>Arachnida</taxon>
        <taxon>Acari</taxon>
        <taxon>Parasitiformes</taxon>
        <taxon>Ixodida</taxon>
        <taxon>Ixodoidea</taxon>
        <taxon>Ixodidae</taxon>
        <taxon>Ixodinae</taxon>
        <taxon>Ixodes</taxon>
    </lineage>
</organism>
<evidence type="ECO:0000313" key="1">
    <source>
        <dbReference type="EMBL" id="KAG0423079.1"/>
    </source>
</evidence>
<keyword evidence="2" id="KW-1185">Reference proteome</keyword>
<reference evidence="1 2" key="1">
    <citation type="journal article" date="2020" name="Cell">
        <title>Large-Scale Comparative Analyses of Tick Genomes Elucidate Their Genetic Diversity and Vector Capacities.</title>
        <authorList>
            <consortium name="Tick Genome and Microbiome Consortium (TIGMIC)"/>
            <person name="Jia N."/>
            <person name="Wang J."/>
            <person name="Shi W."/>
            <person name="Du L."/>
            <person name="Sun Y."/>
            <person name="Zhan W."/>
            <person name="Jiang J.F."/>
            <person name="Wang Q."/>
            <person name="Zhang B."/>
            <person name="Ji P."/>
            <person name="Bell-Sakyi L."/>
            <person name="Cui X.M."/>
            <person name="Yuan T.T."/>
            <person name="Jiang B.G."/>
            <person name="Yang W.F."/>
            <person name="Lam T.T."/>
            <person name="Chang Q.C."/>
            <person name="Ding S.J."/>
            <person name="Wang X.J."/>
            <person name="Zhu J.G."/>
            <person name="Ruan X.D."/>
            <person name="Zhao L."/>
            <person name="Wei J.T."/>
            <person name="Ye R.Z."/>
            <person name="Que T.C."/>
            <person name="Du C.H."/>
            <person name="Zhou Y.H."/>
            <person name="Cheng J.X."/>
            <person name="Dai P.F."/>
            <person name="Guo W.B."/>
            <person name="Han X.H."/>
            <person name="Huang E.J."/>
            <person name="Li L.F."/>
            <person name="Wei W."/>
            <person name="Gao Y.C."/>
            <person name="Liu J.Z."/>
            <person name="Shao H.Z."/>
            <person name="Wang X."/>
            <person name="Wang C.C."/>
            <person name="Yang T.C."/>
            <person name="Huo Q.B."/>
            <person name="Li W."/>
            <person name="Chen H.Y."/>
            <person name="Chen S.E."/>
            <person name="Zhou L.G."/>
            <person name="Ni X.B."/>
            <person name="Tian J.H."/>
            <person name="Sheng Y."/>
            <person name="Liu T."/>
            <person name="Pan Y.S."/>
            <person name="Xia L.Y."/>
            <person name="Li J."/>
            <person name="Zhao F."/>
            <person name="Cao W.C."/>
        </authorList>
    </citation>
    <scope>NUCLEOTIDE SEQUENCE [LARGE SCALE GENOMIC DNA]</scope>
    <source>
        <tissue evidence="1">Larvae</tissue>
    </source>
</reference>
<evidence type="ECO:0000313" key="2">
    <source>
        <dbReference type="Proteomes" id="UP000805193"/>
    </source>
</evidence>
<dbReference type="Proteomes" id="UP000805193">
    <property type="component" value="Unassembled WGS sequence"/>
</dbReference>
<protein>
    <submittedName>
        <fullName evidence="1">Uncharacterized protein</fullName>
    </submittedName>
</protein>
<name>A0AC60PRC2_IXOPE</name>
<proteinExistence type="predicted"/>
<dbReference type="EMBL" id="JABSTQ010010149">
    <property type="protein sequence ID" value="KAG0423079.1"/>
    <property type="molecule type" value="Genomic_DNA"/>
</dbReference>
<comment type="caution">
    <text evidence="1">The sequence shown here is derived from an EMBL/GenBank/DDBJ whole genome shotgun (WGS) entry which is preliminary data.</text>
</comment>
<accession>A0AC60PRC2</accession>